<sequence>MAINHIVIHCSATTNGKTLRTNTKTAAERIDEWHQKRGFKRNPTYIKRFNPHLKHVGYHFIIDTDGTVETGREIGEIGAHVKGHNQNSIGICLAGGITGMGKNHGEYTREQWHALHKLLRNLESRFPSARICGHRDLSPDLNGDGTITPNEWLKDCPCFDVWSWLDSEQVINYEHLFNGNEL</sequence>
<evidence type="ECO:0000313" key="4">
    <source>
        <dbReference type="EMBL" id="MDT3451684.1"/>
    </source>
</evidence>
<dbReference type="Pfam" id="PF01510">
    <property type="entry name" value="Amidase_2"/>
    <property type="match status" value="1"/>
</dbReference>
<dbReference type="RefSeq" id="WP_016570135.1">
    <property type="nucleotide sequence ID" value="NZ_CP015569.1"/>
</dbReference>
<dbReference type="CDD" id="cd06583">
    <property type="entry name" value="PGRP"/>
    <property type="match status" value="1"/>
</dbReference>
<dbReference type="EC" id="3.5.1.28" evidence="4"/>
<evidence type="ECO:0000259" key="3">
    <source>
        <dbReference type="SMART" id="SM00701"/>
    </source>
</evidence>
<proteinExistence type="inferred from homology"/>
<feature type="domain" description="Peptidoglycan recognition protein family" evidence="3">
    <location>
        <begin position="25"/>
        <end position="138"/>
    </location>
</feature>
<dbReference type="InterPro" id="IPR018247">
    <property type="entry name" value="EF_Hand_1_Ca_BS"/>
</dbReference>
<feature type="domain" description="N-acetylmuramoyl-L-alanine amidase" evidence="2">
    <location>
        <begin position="1"/>
        <end position="146"/>
    </location>
</feature>
<organism evidence="4 5">
    <name type="scientific">Pasteurella multocida</name>
    <dbReference type="NCBI Taxonomy" id="747"/>
    <lineage>
        <taxon>Bacteria</taxon>
        <taxon>Pseudomonadati</taxon>
        <taxon>Pseudomonadota</taxon>
        <taxon>Gammaproteobacteria</taxon>
        <taxon>Pasteurellales</taxon>
        <taxon>Pasteurellaceae</taxon>
        <taxon>Pasteurella</taxon>
    </lineage>
</organism>
<name>A0AAW8V5U2_PASMD</name>
<dbReference type="SMART" id="SM00644">
    <property type="entry name" value="Ami_2"/>
    <property type="match status" value="1"/>
</dbReference>
<dbReference type="GO" id="GO:0008745">
    <property type="term" value="F:N-acetylmuramoyl-L-alanine amidase activity"/>
    <property type="evidence" value="ECO:0007669"/>
    <property type="project" value="UniProtKB-EC"/>
</dbReference>
<dbReference type="PANTHER" id="PTHR11022:SF41">
    <property type="entry name" value="PEPTIDOGLYCAN-RECOGNITION PROTEIN LC-RELATED"/>
    <property type="match status" value="1"/>
</dbReference>
<dbReference type="AlphaFoldDB" id="A0AAW8V5U2"/>
<dbReference type="PROSITE" id="PS00018">
    <property type="entry name" value="EF_HAND_1"/>
    <property type="match status" value="1"/>
</dbReference>
<dbReference type="SMART" id="SM00701">
    <property type="entry name" value="PGRP"/>
    <property type="match status" value="1"/>
</dbReference>
<dbReference type="Proteomes" id="UP001182304">
    <property type="component" value="Unassembled WGS sequence"/>
</dbReference>
<evidence type="ECO:0000259" key="2">
    <source>
        <dbReference type="SMART" id="SM00644"/>
    </source>
</evidence>
<gene>
    <name evidence="4" type="ORF">NQF69_02725</name>
</gene>
<dbReference type="InterPro" id="IPR015510">
    <property type="entry name" value="PGRP"/>
</dbReference>
<dbReference type="GO" id="GO:0008270">
    <property type="term" value="F:zinc ion binding"/>
    <property type="evidence" value="ECO:0007669"/>
    <property type="project" value="InterPro"/>
</dbReference>
<dbReference type="GO" id="GO:0009253">
    <property type="term" value="P:peptidoglycan catabolic process"/>
    <property type="evidence" value="ECO:0007669"/>
    <property type="project" value="InterPro"/>
</dbReference>
<dbReference type="SUPFAM" id="SSF55846">
    <property type="entry name" value="N-acetylmuramoyl-L-alanine amidase-like"/>
    <property type="match status" value="1"/>
</dbReference>
<dbReference type="Gene3D" id="3.40.80.10">
    <property type="entry name" value="Peptidoglycan recognition protein-like"/>
    <property type="match status" value="1"/>
</dbReference>
<keyword evidence="4" id="KW-0378">Hydrolase</keyword>
<comment type="similarity">
    <text evidence="1">Belongs to the N-acetylmuramoyl-L-alanine amidase 2 family.</text>
</comment>
<comment type="caution">
    <text evidence="4">The sequence shown here is derived from an EMBL/GenBank/DDBJ whole genome shotgun (WGS) entry which is preliminary data.</text>
</comment>
<evidence type="ECO:0000256" key="1">
    <source>
        <dbReference type="ARBA" id="ARBA00007553"/>
    </source>
</evidence>
<dbReference type="PANTHER" id="PTHR11022">
    <property type="entry name" value="PEPTIDOGLYCAN RECOGNITION PROTEIN"/>
    <property type="match status" value="1"/>
</dbReference>
<reference evidence="4" key="1">
    <citation type="submission" date="2022-07" db="EMBL/GenBank/DDBJ databases">
        <title>Sequence of Pasteurella multocoda 17BRD-035.</title>
        <authorList>
            <person name="Roy Chowdhury P."/>
            <person name="Alhamami T."/>
            <person name="Trott D.J."/>
            <person name="Djordvevic S.P."/>
        </authorList>
    </citation>
    <scope>NUCLEOTIDE SEQUENCE</scope>
    <source>
        <strain evidence="4">17BRD-035</strain>
    </source>
</reference>
<dbReference type="InterPro" id="IPR002502">
    <property type="entry name" value="Amidase_domain"/>
</dbReference>
<accession>A0AAW8V5U2</accession>
<dbReference type="EMBL" id="JANIEN010000002">
    <property type="protein sequence ID" value="MDT3451684.1"/>
    <property type="molecule type" value="Genomic_DNA"/>
</dbReference>
<evidence type="ECO:0000313" key="5">
    <source>
        <dbReference type="Proteomes" id="UP001182304"/>
    </source>
</evidence>
<dbReference type="InterPro" id="IPR006619">
    <property type="entry name" value="PGRP_domain_met/bac"/>
</dbReference>
<dbReference type="InterPro" id="IPR036505">
    <property type="entry name" value="Amidase/PGRP_sf"/>
</dbReference>
<protein>
    <submittedName>
        <fullName evidence="4">N-acetylmuramoyl-L-alanine amidase</fullName>
        <ecNumber evidence="4">3.5.1.28</ecNumber>
    </submittedName>
</protein>